<dbReference type="OrthoDB" id="5549748at2759"/>
<dbReference type="SUPFAM" id="SSF103657">
    <property type="entry name" value="BAR/IMD domain-like"/>
    <property type="match status" value="1"/>
</dbReference>
<keyword evidence="3" id="KW-1185">Reference proteome</keyword>
<proteinExistence type="predicted"/>
<dbReference type="Gene3D" id="1.20.1270.60">
    <property type="entry name" value="Arfaptin homology (AH) domain/BAR domain"/>
    <property type="match status" value="1"/>
</dbReference>
<dbReference type="AlphaFoldDB" id="A0A8H7ZX48"/>
<gene>
    <name evidence="2" type="ORF">BJ554DRAFT_6746</name>
</gene>
<dbReference type="InterPro" id="IPR027267">
    <property type="entry name" value="AH/BAR_dom_sf"/>
</dbReference>
<feature type="compositionally biased region" description="Basic residues" evidence="1">
    <location>
        <begin position="18"/>
        <end position="27"/>
    </location>
</feature>
<dbReference type="Pfam" id="PF10455">
    <property type="entry name" value="BAR_2"/>
    <property type="match status" value="1"/>
</dbReference>
<feature type="compositionally biased region" description="Polar residues" evidence="1">
    <location>
        <begin position="40"/>
        <end position="51"/>
    </location>
</feature>
<protein>
    <submittedName>
        <fullName evidence="2">Bin/amphiphysin/Rvs domain for vesicular trafficking-domain-containing protein</fullName>
    </submittedName>
</protein>
<dbReference type="InterPro" id="IPR018859">
    <property type="entry name" value="BAR_dom-cont"/>
</dbReference>
<evidence type="ECO:0000313" key="3">
    <source>
        <dbReference type="Proteomes" id="UP000673691"/>
    </source>
</evidence>
<dbReference type="EMBL" id="JAEFCI010004186">
    <property type="protein sequence ID" value="KAG5461111.1"/>
    <property type="molecule type" value="Genomic_DNA"/>
</dbReference>
<organism evidence="2 3">
    <name type="scientific">Olpidium bornovanus</name>
    <dbReference type="NCBI Taxonomy" id="278681"/>
    <lineage>
        <taxon>Eukaryota</taxon>
        <taxon>Fungi</taxon>
        <taxon>Fungi incertae sedis</taxon>
        <taxon>Olpidiomycota</taxon>
        <taxon>Olpidiomycotina</taxon>
        <taxon>Olpidiomycetes</taxon>
        <taxon>Olpidiales</taxon>
        <taxon>Olpidiaceae</taxon>
        <taxon>Olpidium</taxon>
    </lineage>
</organism>
<comment type="caution">
    <text evidence="2">The sequence shown here is derived from an EMBL/GenBank/DDBJ whole genome shotgun (WGS) entry which is preliminary data.</text>
</comment>
<reference evidence="2 3" key="1">
    <citation type="journal article" name="Sci. Rep.">
        <title>Genome-scale phylogenetic analyses confirm Olpidium as the closest living zoosporic fungus to the non-flagellated, terrestrial fungi.</title>
        <authorList>
            <person name="Chang Y."/>
            <person name="Rochon D."/>
            <person name="Sekimoto S."/>
            <person name="Wang Y."/>
            <person name="Chovatia M."/>
            <person name="Sandor L."/>
            <person name="Salamov A."/>
            <person name="Grigoriev I.V."/>
            <person name="Stajich J.E."/>
            <person name="Spatafora J.W."/>
        </authorList>
    </citation>
    <scope>NUCLEOTIDE SEQUENCE [LARGE SCALE GENOMIC DNA]</scope>
    <source>
        <strain evidence="2">S191</strain>
    </source>
</reference>
<dbReference type="Proteomes" id="UP000673691">
    <property type="component" value="Unassembled WGS sequence"/>
</dbReference>
<feature type="non-terminal residue" evidence="2">
    <location>
        <position position="1"/>
    </location>
</feature>
<evidence type="ECO:0000256" key="1">
    <source>
        <dbReference type="SAM" id="MobiDB-lite"/>
    </source>
</evidence>
<feature type="region of interest" description="Disordered" evidence="1">
    <location>
        <begin position="1"/>
        <end position="51"/>
    </location>
</feature>
<evidence type="ECO:0000313" key="2">
    <source>
        <dbReference type="EMBL" id="KAG5461111.1"/>
    </source>
</evidence>
<accession>A0A8H7ZX48</accession>
<sequence length="302" mass="32254">TRALPVGGPPPTRTARLPNRRRRRLRAGKAALPREKGTPGPNSSSLDTTQGAASAMVKDTLQGFSQKLNPLAQKVSKQLTTVRQWGEEKIGVAQDITELPHEYLELEKVRRRGGVHGHTDALVRVHTALLKVTRTHQTPSYDYPAHLQETIADFSRSVGGKVIAGASGAMRDVAGGDASHQPSPTASLSPGVAKTLAHALGRACKEGAVALGDQEPFDWGCENKDGAILFGALTSHFPPNHPFQAALIAASHDQEITKQVYLPLSATLNSTLAHAMASRIYSRNPVLEDGASCTAAYVFSRN</sequence>
<name>A0A8H7ZX48_9FUNG</name>